<dbReference type="AlphaFoldDB" id="B3T1W8"/>
<reference evidence="1" key="1">
    <citation type="journal article" date="2008" name="ISME J.">
        <title>Genomic patterns of recombination, clonal divergence and environment in marine microbial populations.</title>
        <authorList>
            <person name="Konstantinidis K.T."/>
            <person name="Delong E.F."/>
        </authorList>
    </citation>
    <scope>NUCLEOTIDE SEQUENCE</scope>
</reference>
<dbReference type="EMBL" id="EU016579">
    <property type="protein sequence ID" value="ABZ06577.1"/>
    <property type="molecule type" value="Genomic_DNA"/>
</dbReference>
<evidence type="ECO:0000313" key="1">
    <source>
        <dbReference type="EMBL" id="ABZ06577.1"/>
    </source>
</evidence>
<protein>
    <submittedName>
        <fullName evidence="1">Uncharacterized protein</fullName>
    </submittedName>
</protein>
<gene>
    <name evidence="1" type="ORF">ALOHA_HF4000097M14ctg1g21</name>
</gene>
<organism evidence="1">
    <name type="scientific">uncultured marine microorganism HF4000_097M14</name>
    <dbReference type="NCBI Taxonomy" id="455520"/>
    <lineage>
        <taxon>unclassified sequences</taxon>
        <taxon>environmental samples</taxon>
    </lineage>
</organism>
<name>B3T1W8_9ZZZZ</name>
<accession>B3T1W8</accession>
<sequence>MLFVLCLASADEIISPIVNALSKTPTANTARIIFTDLSNLISCLTVFMFPPLFFHKSYTQFLRESVPEPCCFMPITSPFRLKFLKFFQIRYLESQNVLSVPDCLNQRLHEPYRDSLFKLPDFDSRNGVNSKTK</sequence>
<proteinExistence type="predicted"/>